<evidence type="ECO:0000313" key="7">
    <source>
        <dbReference type="Proteomes" id="UP000199136"/>
    </source>
</evidence>
<reference evidence="6 7" key="1">
    <citation type="submission" date="2016-10" db="EMBL/GenBank/DDBJ databases">
        <authorList>
            <person name="de Groot N.N."/>
        </authorList>
    </citation>
    <scope>NUCLEOTIDE SEQUENCE [LARGE SCALE GENOMIC DNA]</scope>
    <source>
        <strain evidence="6 7">DSM 20581</strain>
    </source>
</reference>
<protein>
    <recommendedName>
        <fullName evidence="8">Carbohydrate deacetylase</fullName>
    </recommendedName>
</protein>
<dbReference type="PANTHER" id="PTHR31609:SF1">
    <property type="entry name" value="CARBOHYDRATE DEACETYLASE"/>
    <property type="match status" value="1"/>
</dbReference>
<dbReference type="GO" id="GO:0016811">
    <property type="term" value="F:hydrolase activity, acting on carbon-nitrogen (but not peptide) bonds, in linear amides"/>
    <property type="evidence" value="ECO:0007669"/>
    <property type="project" value="InterPro"/>
</dbReference>
<comment type="cofactor">
    <cofactor evidence="1">
        <name>Mg(2+)</name>
        <dbReference type="ChEBI" id="CHEBI:18420"/>
    </cofactor>
</comment>
<dbReference type="InterPro" id="IPR022948">
    <property type="entry name" value="COD_ChbG_bac"/>
</dbReference>
<dbReference type="Gene3D" id="3.20.20.370">
    <property type="entry name" value="Glycoside hydrolase/deacetylase"/>
    <property type="match status" value="1"/>
</dbReference>
<dbReference type="OrthoDB" id="9774177at2"/>
<name>A0A1I5X4S4_9LACT</name>
<evidence type="ECO:0000256" key="5">
    <source>
        <dbReference type="ARBA" id="ARBA00023277"/>
    </source>
</evidence>
<proteinExistence type="predicted"/>
<dbReference type="RefSeq" id="WP_092480243.1">
    <property type="nucleotide sequence ID" value="NZ_FOXW01000004.1"/>
</dbReference>
<evidence type="ECO:0000313" key="6">
    <source>
        <dbReference type="EMBL" id="SFQ26973.1"/>
    </source>
</evidence>
<keyword evidence="3" id="KW-0378">Hydrolase</keyword>
<evidence type="ECO:0000256" key="3">
    <source>
        <dbReference type="ARBA" id="ARBA00022801"/>
    </source>
</evidence>
<dbReference type="Proteomes" id="UP000199136">
    <property type="component" value="Unassembled WGS sequence"/>
</dbReference>
<dbReference type="InterPro" id="IPR011330">
    <property type="entry name" value="Glyco_hydro/deAcase_b/a-brl"/>
</dbReference>
<dbReference type="InterPro" id="IPR006879">
    <property type="entry name" value="YdjC-like"/>
</dbReference>
<sequence length="247" mass="28144">MRLLIVNADDFGYSPGINLGIVAAHQNGILTSTTMMANMPGFDHGVELARQNPDLGIGVHLTLTCGEPLLSDGTSLMEGNKFRKISFYEKEFSINPEELYREWEAQIKKIIAAGIQPTHLDSHHHVNRISPMKEVFIELAQKYQLPVRNNFDVPETLRTVNRFFTEFDGLSQNKEIWKEMTIQNLVQDCQVYGTVEVMCHPGYLDDVVMANSSLLDSRVFTVKELQNTSYKEVLEKNQIQFGTYRDI</sequence>
<dbReference type="EMBL" id="FOXW01000004">
    <property type="protein sequence ID" value="SFQ26973.1"/>
    <property type="molecule type" value="Genomic_DNA"/>
</dbReference>
<dbReference type="GO" id="GO:0000272">
    <property type="term" value="P:polysaccharide catabolic process"/>
    <property type="evidence" value="ECO:0007669"/>
    <property type="project" value="InterPro"/>
</dbReference>
<dbReference type="GO" id="GO:0046872">
    <property type="term" value="F:metal ion binding"/>
    <property type="evidence" value="ECO:0007669"/>
    <property type="project" value="UniProtKB-KW"/>
</dbReference>
<evidence type="ECO:0000256" key="2">
    <source>
        <dbReference type="ARBA" id="ARBA00022723"/>
    </source>
</evidence>
<keyword evidence="5" id="KW-0119">Carbohydrate metabolism</keyword>
<dbReference type="AlphaFoldDB" id="A0A1I5X4S4"/>
<gene>
    <name evidence="6" type="ORF">SAMN04488506_1187</name>
</gene>
<dbReference type="SUPFAM" id="SSF88713">
    <property type="entry name" value="Glycoside hydrolase/deacetylase"/>
    <property type="match status" value="1"/>
</dbReference>
<evidence type="ECO:0000256" key="1">
    <source>
        <dbReference type="ARBA" id="ARBA00001946"/>
    </source>
</evidence>
<evidence type="ECO:0008006" key="8">
    <source>
        <dbReference type="Google" id="ProtNLM"/>
    </source>
</evidence>
<keyword evidence="7" id="KW-1185">Reference proteome</keyword>
<keyword evidence="2" id="KW-0479">Metal-binding</keyword>
<dbReference type="GO" id="GO:0019213">
    <property type="term" value="F:deacetylase activity"/>
    <property type="evidence" value="ECO:0007669"/>
    <property type="project" value="TreeGrafter"/>
</dbReference>
<dbReference type="STRING" id="82801.SAMN04488506_1187"/>
<dbReference type="NCBIfam" id="NF002559">
    <property type="entry name" value="PRK02134.1"/>
    <property type="match status" value="1"/>
</dbReference>
<dbReference type="Pfam" id="PF04794">
    <property type="entry name" value="YdjC"/>
    <property type="match status" value="1"/>
</dbReference>
<accession>A0A1I5X4S4</accession>
<organism evidence="6 7">
    <name type="scientific">Desemzia incerta</name>
    <dbReference type="NCBI Taxonomy" id="82801"/>
    <lineage>
        <taxon>Bacteria</taxon>
        <taxon>Bacillati</taxon>
        <taxon>Bacillota</taxon>
        <taxon>Bacilli</taxon>
        <taxon>Lactobacillales</taxon>
        <taxon>Carnobacteriaceae</taxon>
        <taxon>Desemzia</taxon>
    </lineage>
</organism>
<keyword evidence="4" id="KW-0460">Magnesium</keyword>
<dbReference type="PANTHER" id="PTHR31609">
    <property type="entry name" value="YDJC DEACETYLASE FAMILY MEMBER"/>
    <property type="match status" value="1"/>
</dbReference>
<evidence type="ECO:0000256" key="4">
    <source>
        <dbReference type="ARBA" id="ARBA00022842"/>
    </source>
</evidence>
<dbReference type="CDD" id="cd10803">
    <property type="entry name" value="YdjC_EF3048_like"/>
    <property type="match status" value="1"/>
</dbReference>